<dbReference type="Gene3D" id="3.40.50.11950">
    <property type="match status" value="1"/>
</dbReference>
<dbReference type="EC" id="2.7.4.24" evidence="12"/>
<dbReference type="Pfam" id="PF00328">
    <property type="entry name" value="His_Phos_2"/>
    <property type="match status" value="2"/>
</dbReference>
<dbReference type="AlphaFoldDB" id="A0A3Q2PQE1"/>
<protein>
    <recommendedName>
        <fullName evidence="12">Inositol hexakisphosphate and diphosphoinositol-pentakisphosphate kinase</fullName>
        <ecNumber evidence="12">2.7.4.24</ecNumber>
    </recommendedName>
</protein>
<sequence length="1141" mass="126755">MSEPNSPGESQRGAPRFFVGCEDDESEVQEDSMRTDMELYEDDGDTDSVSCLSLKPFSACICYPGFPLDKAVSYAKLRNPLHINDLNMQYYIQDRREVYRILQEEGIELPRYAVLNRDPDKPDECNLVEGDDHVEVNGEIFQKPFVEKPVCAEDHNVYIYYPTSAGGGSQRLFRKIGSRSSVYSPESSVRKTGSYIYEEFMPTDGTDVKVYTVGPDYAHAEARKSPALDGKVERDSEGKEVRYPVMLSAMEKLVARKVCLAFKQTVCGFDLLRANGHSYVCDVNGFSFVKNSMKYYDDCAKILGNIVMRELAPQFQIPWSIPTEAEDIPIVPTTSGTIVRTERNLATLQYKVQLQDSVFIYKTYELVLSVHLFLVFRYGHFSGINRKVQLTYLPHGQPKTSSEEEDTRKEGPSLLLVLKWGGELTPAGRVQAEELGRAFRCMYPGGQGDYAGFPGCGLLRLHSTYRHDLKIYASDEGRVQMTAAAFAKGLLALEGELTPILVQMVKSANMNGLLDSDSDSLSSCQHRVKARLHEILQRDREFNDEDYDRVISPSQCLKYKVIDKKLLLYKQEHGLSDIEYGINKAEKLDIAYAYCLPLVRKIQLDLQRTHGDEFVNKLHPLYSRGVLSPGRHVRTRLYFTSESHVHSLLSIFRYGGLLDVSRQQNPAALAIDTLNVVLLKDISSEERFHVELHFSPGVKGVEEEEHAPTGFGFRPASAENGQKKPDPGSLEDLTRDEPDRAVPSCEPITIQRKSPLIRNHKTGSMEVLSETSSSKVGSYRLFSFCPRQSPEMKQSGLGSFQLFFHRAVDGNTSPLFWFMVTLVNYFIIFFISSELLSMPAVKRFSVSFAKHPTNGFEGCSMVPSIYPLETLHNSLSLKQVNEFLTSVCESAGDPHTRTSRALSAMLGAHNQPSVDSYIPQRVLTSSMSLRSRSDRPPWYSSGPSSTVSSAGPSSPTTADTSPRFSFSDKVSLTPQSSEETHASQNVSAQPPSAFDPTGAAGLNPAEVPLTPNNSPEEEAEPSGGTDKQPDDPEPPSDRQEVSSLPLDPSGVLVSDPALRPPCVALAELSLGRMEGYCLPGSLPVLLELRESSSEAGSSSQTPQSPEGPDEFFDTQESMELWTDSPEHVPHPDTEPVQPAEP</sequence>
<dbReference type="InterPro" id="IPR029033">
    <property type="entry name" value="His_PPase_superfam"/>
</dbReference>
<evidence type="ECO:0000256" key="10">
    <source>
        <dbReference type="ARBA" id="ARBA00034629"/>
    </source>
</evidence>
<evidence type="ECO:0000256" key="13">
    <source>
        <dbReference type="SAM" id="MobiDB-lite"/>
    </source>
</evidence>
<dbReference type="GeneTree" id="ENSGT00390000009048"/>
<dbReference type="GO" id="GO:0006020">
    <property type="term" value="P:inositol metabolic process"/>
    <property type="evidence" value="ECO:0007669"/>
    <property type="project" value="TreeGrafter"/>
</dbReference>
<dbReference type="GO" id="GO:0052723">
    <property type="term" value="F:inositol hexakisphosphate 1-kinase activity"/>
    <property type="evidence" value="ECO:0007669"/>
    <property type="project" value="RHEA"/>
</dbReference>
<comment type="function">
    <text evidence="11">Bifunctional inositol kinase that acts in concert with the IP6K kinases IP6K1, IP6K2 and IP6K3 to synthesize the diphosphate group-containing inositol pyrophosphates diphosphoinositol pentakisphosphate, PP-InsP5, and bis-diphosphoinositol tetrakisphosphate, (PP)2-InsP4. PP-InsP5 and (PP)2-InsP4, also respectively called InsP7 and InsP8, regulate a variety of cellular processes, including apoptosis, vesicle trafficking, cytoskeletal dynamics, exocytosis, insulin signaling and neutrophil activation. Phosphorylates inositol hexakisphosphate (InsP6) at position 1 to produce PP-InsP5 which is in turn phosphorylated by IP6Ks to produce (PP)2-InsP4. Alternatively, phosphorylates PP-InsP5 at position 1, produced by IP6Ks from InsP6, to produce (PP)2-InsP4. Activated when cells are exposed to hyperosmotic stress.</text>
</comment>
<dbReference type="STRING" id="8078.ENSFHEP00000015199"/>
<organism evidence="14 15">
    <name type="scientific">Fundulus heteroclitus</name>
    <name type="common">Killifish</name>
    <name type="synonym">Mummichog</name>
    <dbReference type="NCBI Taxonomy" id="8078"/>
    <lineage>
        <taxon>Eukaryota</taxon>
        <taxon>Metazoa</taxon>
        <taxon>Chordata</taxon>
        <taxon>Craniata</taxon>
        <taxon>Vertebrata</taxon>
        <taxon>Euteleostomi</taxon>
        <taxon>Actinopterygii</taxon>
        <taxon>Neopterygii</taxon>
        <taxon>Teleostei</taxon>
        <taxon>Neoteleostei</taxon>
        <taxon>Acanthomorphata</taxon>
        <taxon>Ovalentaria</taxon>
        <taxon>Atherinomorphae</taxon>
        <taxon>Cyprinodontiformes</taxon>
        <taxon>Fundulidae</taxon>
        <taxon>Fundulus</taxon>
    </lineage>
</organism>
<reference evidence="14" key="1">
    <citation type="submission" date="2025-08" db="UniProtKB">
        <authorList>
            <consortium name="Ensembl"/>
        </authorList>
    </citation>
    <scope>IDENTIFICATION</scope>
</reference>
<dbReference type="InterPro" id="IPR037446">
    <property type="entry name" value="His_Pase_VIP1"/>
</dbReference>
<dbReference type="Gene3D" id="3.40.50.1240">
    <property type="entry name" value="Phosphoglycerate mutase-like"/>
    <property type="match status" value="1"/>
</dbReference>
<keyword evidence="6 12" id="KW-0547">Nucleotide-binding</keyword>
<evidence type="ECO:0000256" key="5">
    <source>
        <dbReference type="ARBA" id="ARBA00022679"/>
    </source>
</evidence>
<feature type="compositionally biased region" description="Basic and acidic residues" evidence="13">
    <location>
        <begin position="721"/>
        <end position="740"/>
    </location>
</feature>
<keyword evidence="5 12" id="KW-0808">Transferase</keyword>
<dbReference type="CDD" id="cd07061">
    <property type="entry name" value="HP_HAP_like"/>
    <property type="match status" value="1"/>
</dbReference>
<keyword evidence="7 12" id="KW-0418">Kinase</keyword>
<dbReference type="FunFam" id="3.40.50.11950:FF:000003">
    <property type="entry name" value="Inositol hexakisphosphate and diphosphoinositol-pentakisphosphate kinase"/>
    <property type="match status" value="1"/>
</dbReference>
<evidence type="ECO:0000256" key="2">
    <source>
        <dbReference type="ARBA" id="ARBA00005609"/>
    </source>
</evidence>
<evidence type="ECO:0000256" key="4">
    <source>
        <dbReference type="ARBA" id="ARBA00022553"/>
    </source>
</evidence>
<dbReference type="InterPro" id="IPR000560">
    <property type="entry name" value="His_Pase_clade-2"/>
</dbReference>
<comment type="subcellular location">
    <subcellularLocation>
        <location evidence="1 12">Cytoplasm</location>
        <location evidence="1 12">Cytosol</location>
    </subcellularLocation>
</comment>
<dbReference type="PANTHER" id="PTHR12750">
    <property type="entry name" value="DIPHOSPHOINOSITOL PENTAKISPHOSPHATE KINASE"/>
    <property type="match status" value="1"/>
</dbReference>
<evidence type="ECO:0000256" key="3">
    <source>
        <dbReference type="ARBA" id="ARBA00022490"/>
    </source>
</evidence>
<comment type="catalytic activity">
    <reaction evidence="9">
        <text>5-diphospho-1D-myo-inositol 1,2,3,4,6-pentakisphosphate + ATP + H(+) = 1,5-bis(diphospho)-1D-myo-inositol 2,3,4,6-tetrakisphosphate + ADP</text>
        <dbReference type="Rhea" id="RHEA:10276"/>
        <dbReference type="ChEBI" id="CHEBI:15378"/>
        <dbReference type="ChEBI" id="CHEBI:30616"/>
        <dbReference type="ChEBI" id="CHEBI:58628"/>
        <dbReference type="ChEBI" id="CHEBI:77983"/>
        <dbReference type="ChEBI" id="CHEBI:456216"/>
        <dbReference type="EC" id="2.7.4.24"/>
    </reaction>
    <physiologicalReaction direction="left-to-right" evidence="9">
        <dbReference type="Rhea" id="RHEA:10277"/>
    </physiologicalReaction>
</comment>
<keyword evidence="4" id="KW-0597">Phosphoprotein</keyword>
<accession>A0A3Q2PQE1</accession>
<proteinExistence type="inferred from homology"/>
<comment type="catalytic activity">
    <reaction evidence="10">
        <text>1D-myo-inositol hexakisphosphate + ATP = 1-diphospho-1D-myo-inositol 2,3,4,5,6-pentakisphosphate + ADP</text>
        <dbReference type="Rhea" id="RHEA:37459"/>
        <dbReference type="ChEBI" id="CHEBI:30616"/>
        <dbReference type="ChEBI" id="CHEBI:58130"/>
        <dbReference type="ChEBI" id="CHEBI:74946"/>
        <dbReference type="ChEBI" id="CHEBI:456216"/>
        <dbReference type="EC" id="2.7.4.24"/>
    </reaction>
    <physiologicalReaction direction="left-to-right" evidence="10">
        <dbReference type="Rhea" id="RHEA:37460"/>
    </physiologicalReaction>
</comment>
<evidence type="ECO:0000256" key="6">
    <source>
        <dbReference type="ARBA" id="ARBA00022741"/>
    </source>
</evidence>
<evidence type="ECO:0000256" key="12">
    <source>
        <dbReference type="RuleBase" id="RU365032"/>
    </source>
</evidence>
<feature type="region of interest" description="Disordered" evidence="13">
    <location>
        <begin position="701"/>
        <end position="742"/>
    </location>
</feature>
<dbReference type="GO" id="GO:0005829">
    <property type="term" value="C:cytosol"/>
    <property type="evidence" value="ECO:0007669"/>
    <property type="project" value="UniProtKB-SubCell"/>
</dbReference>
<dbReference type="GO" id="GO:0032958">
    <property type="term" value="P:inositol phosphate biosynthetic process"/>
    <property type="evidence" value="ECO:0007669"/>
    <property type="project" value="TreeGrafter"/>
</dbReference>
<dbReference type="GO" id="GO:0005524">
    <property type="term" value="F:ATP binding"/>
    <property type="evidence" value="ECO:0007669"/>
    <property type="project" value="UniProtKB-KW"/>
</dbReference>
<dbReference type="GO" id="GO:0033857">
    <property type="term" value="F:5-diphosphoinositol pentakisphosphate 1-kinase activity"/>
    <property type="evidence" value="ECO:0007669"/>
    <property type="project" value="TreeGrafter"/>
</dbReference>
<comment type="similarity">
    <text evidence="2 12">Belongs to the histidine acid phosphatase family. VIP1 subfamily.</text>
</comment>
<keyword evidence="8 12" id="KW-0067">ATP-binding</keyword>
<feature type="region of interest" description="Disordered" evidence="13">
    <location>
        <begin position="1089"/>
        <end position="1141"/>
    </location>
</feature>
<feature type="compositionally biased region" description="Low complexity" evidence="13">
    <location>
        <begin position="940"/>
        <end position="962"/>
    </location>
</feature>
<dbReference type="Gene3D" id="3.30.470.20">
    <property type="entry name" value="ATP-grasp fold, B domain"/>
    <property type="match status" value="1"/>
</dbReference>
<dbReference type="SUPFAM" id="SSF53254">
    <property type="entry name" value="Phosphoglycerate mutase-like"/>
    <property type="match status" value="1"/>
</dbReference>
<feature type="compositionally biased region" description="Polar residues" evidence="13">
    <location>
        <begin position="968"/>
        <end position="990"/>
    </location>
</feature>
<dbReference type="Ensembl" id="ENSFHET00000033152.1">
    <property type="protein sequence ID" value="ENSFHEP00000015199.1"/>
    <property type="gene ID" value="ENSFHEG00000016856.1"/>
</dbReference>
<dbReference type="Proteomes" id="UP000265000">
    <property type="component" value="Unplaced"/>
</dbReference>
<evidence type="ECO:0000256" key="1">
    <source>
        <dbReference type="ARBA" id="ARBA00004514"/>
    </source>
</evidence>
<evidence type="ECO:0000256" key="9">
    <source>
        <dbReference type="ARBA" id="ARBA00033696"/>
    </source>
</evidence>
<evidence type="ECO:0000256" key="7">
    <source>
        <dbReference type="ARBA" id="ARBA00022777"/>
    </source>
</evidence>
<evidence type="ECO:0000313" key="14">
    <source>
        <dbReference type="Ensembl" id="ENSFHEP00000015199.1"/>
    </source>
</evidence>
<keyword evidence="3 12" id="KW-0963">Cytoplasm</keyword>
<evidence type="ECO:0000313" key="15">
    <source>
        <dbReference type="Proteomes" id="UP000265000"/>
    </source>
</evidence>
<comment type="function">
    <text evidence="12">Bifunctional inositol kinase that acts in concert with the IP6K kinases to synthesize the diphosphate group-containing inositol pyrophosphates diphosphoinositol pentakisphosphate, PP-InsP5, and bis-diphosphoinositol tetrakisphosphate, (PP)2-InsP4. PP-InsP5 and (PP)2-InsP4, also respectively called InsP7 and InsP8, may regulate a variety of cellular processes, including apoptosis, vesicle trafficking, cytoskeletal dynamics, and exocytosis. Phosphorylates inositol hexakisphosphate (InsP6).</text>
</comment>
<dbReference type="SUPFAM" id="SSF56059">
    <property type="entry name" value="Glutathione synthetase ATP-binding domain-like"/>
    <property type="match status" value="1"/>
</dbReference>
<evidence type="ECO:0000256" key="8">
    <source>
        <dbReference type="ARBA" id="ARBA00022840"/>
    </source>
</evidence>
<evidence type="ECO:0000256" key="11">
    <source>
        <dbReference type="ARBA" id="ARBA00037056"/>
    </source>
</evidence>
<dbReference type="PANTHER" id="PTHR12750:SF11">
    <property type="entry name" value="INOSITOL HEXAKISPHOSPHATE AND DIPHOSPHOINOSITOL-PENTAKISPHOSPHATE KINASE 1"/>
    <property type="match status" value="1"/>
</dbReference>
<keyword evidence="15" id="KW-1185">Reference proteome</keyword>
<feature type="region of interest" description="Disordered" evidence="13">
    <location>
        <begin position="928"/>
        <end position="1060"/>
    </location>
</feature>
<dbReference type="FunFam" id="3.30.470.20:FF:000003">
    <property type="entry name" value="Inositol hexakisphosphate and diphosphoinositol-pentakisphosphate kinase"/>
    <property type="match status" value="1"/>
</dbReference>
<feature type="compositionally biased region" description="Basic and acidic residues" evidence="13">
    <location>
        <begin position="1027"/>
        <end position="1040"/>
    </location>
</feature>
<name>A0A3Q2PQE1_FUNHE</name>
<feature type="compositionally biased region" description="Basic and acidic residues" evidence="13">
    <location>
        <begin position="1124"/>
        <end position="1133"/>
    </location>
</feature>
<reference evidence="14" key="2">
    <citation type="submission" date="2025-09" db="UniProtKB">
        <authorList>
            <consortium name="Ensembl"/>
        </authorList>
    </citation>
    <scope>IDENTIFICATION</scope>
</reference>